<keyword evidence="3" id="KW-0539">Nucleus</keyword>
<feature type="region of interest" description="Disordered" evidence="5">
    <location>
        <begin position="1"/>
        <end position="27"/>
    </location>
</feature>
<dbReference type="Gene3D" id="3.30.70.1400">
    <property type="entry name" value="Aminomethyltransferase beta-barrel domains"/>
    <property type="match status" value="1"/>
</dbReference>
<dbReference type="GO" id="GO:0005655">
    <property type="term" value="C:nucleolar ribonuclease P complex"/>
    <property type="evidence" value="ECO:0007669"/>
    <property type="project" value="InterPro"/>
</dbReference>
<keyword evidence="10" id="KW-1185">Reference proteome</keyword>
<dbReference type="GeneID" id="70233064"/>
<dbReference type="InterPro" id="IPR039182">
    <property type="entry name" value="Pop1"/>
</dbReference>
<gene>
    <name evidence="9" type="ORF">OGAPHI_001096</name>
</gene>
<dbReference type="InterPro" id="IPR012590">
    <property type="entry name" value="POPLD_dom"/>
</dbReference>
<dbReference type="AlphaFoldDB" id="A0A9P8T9Z9"/>
<dbReference type="SUPFAM" id="SSF103025">
    <property type="entry name" value="Folate-binding domain"/>
    <property type="match status" value="1"/>
</dbReference>
<sequence>MKEPTGLETKGVDSQGRPAKAKHSRGRELYRLRRQEKLLRYAARLKLSGNLIDGERVSARTMKMRSKLQALKERIDELSELKQQQVNNSVGSIDWTGINQRATIDKISTIRYSSRQRDYKWLPTHVWHAKRAHMVKRWGFNVPYEPTMKCFRQTSRQSRIKGCVGFDTSYMNTVILKGDGVFVLIGELTNDEATGKKYHSKGRVWEGFLMLNGEHLCRSLIWWIKSGTECVLRFHPSVYDVLLDHLVNHAKNVEFEDCRYSLGSLTVTGPQSLWSLASVLHPSISSEAGSTFEKLAGLNEVSALPVGSTFSMFIDDPRLWPKPVRPTGKYADVLDLIIDVQNGKATDRSAIEALFSKEGRVASYHGQPSLKQLGQRRTPEFLGKPIPKLESDPQIPVVIVKTTQGLVLFAPWHWILPIWHQLVHVPHFSMGGTKQLNQLGFEKGELGFADCVFTRAGFLEGQLKMKELATKWSKRPKSKRFNISKLNEAGSPFGCDWRYLQLLWKYLGELPEVEDHSGTEFTELQERVVKTKRDVFEKIQDTIQKDETLAQLGKPVFAQLPIELYRGEHHRPSTEKLPLVAIQFSMLNRGHPHDNARIYKIPETEYSSWMDAANKKTIQGRTVALEKQCPGKEHLIGYVTSATFNLAQGKGTGVGFIASKAYDHLNFNKADFVLVRNVGSTACHLAQWKLVAVQ</sequence>
<reference evidence="9" key="2">
    <citation type="submission" date="2021-01" db="EMBL/GenBank/DDBJ databases">
        <authorList>
            <person name="Schikora-Tamarit M.A."/>
        </authorList>
    </citation>
    <scope>NUCLEOTIDE SEQUENCE</scope>
    <source>
        <strain evidence="9">CBS6075</strain>
    </source>
</reference>
<comment type="subcellular location">
    <subcellularLocation>
        <location evidence="1">Nucleus</location>
    </subcellularLocation>
</comment>
<name>A0A9P8T9Z9_9ASCO</name>
<dbReference type="InterPro" id="IPR055079">
    <property type="entry name" value="POP1_C"/>
</dbReference>
<dbReference type="OrthoDB" id="442863at2759"/>
<evidence type="ECO:0000259" key="6">
    <source>
        <dbReference type="Pfam" id="PF06978"/>
    </source>
</evidence>
<evidence type="ECO:0000313" key="10">
    <source>
        <dbReference type="Proteomes" id="UP000769157"/>
    </source>
</evidence>
<evidence type="ECO:0000256" key="1">
    <source>
        <dbReference type="ARBA" id="ARBA00004123"/>
    </source>
</evidence>
<dbReference type="Pfam" id="PF08170">
    <property type="entry name" value="POPLD"/>
    <property type="match status" value="1"/>
</dbReference>
<evidence type="ECO:0000259" key="8">
    <source>
        <dbReference type="Pfam" id="PF22770"/>
    </source>
</evidence>
<proteinExistence type="predicted"/>
<evidence type="ECO:0000259" key="7">
    <source>
        <dbReference type="Pfam" id="PF08170"/>
    </source>
</evidence>
<dbReference type="InterPro" id="IPR009723">
    <property type="entry name" value="Pop1_N"/>
</dbReference>
<organism evidence="9 10">
    <name type="scientific">Ogataea philodendri</name>
    <dbReference type="NCBI Taxonomy" id="1378263"/>
    <lineage>
        <taxon>Eukaryota</taxon>
        <taxon>Fungi</taxon>
        <taxon>Dikarya</taxon>
        <taxon>Ascomycota</taxon>
        <taxon>Saccharomycotina</taxon>
        <taxon>Pichiomycetes</taxon>
        <taxon>Pichiales</taxon>
        <taxon>Pichiaceae</taxon>
        <taxon>Ogataea</taxon>
    </lineage>
</organism>
<comment type="caution">
    <text evidence="9">The sequence shown here is derived from an EMBL/GenBank/DDBJ whole genome shotgun (WGS) entry which is preliminary data.</text>
</comment>
<evidence type="ECO:0000256" key="4">
    <source>
        <dbReference type="SAM" id="Coils"/>
    </source>
</evidence>
<reference evidence="9" key="1">
    <citation type="journal article" date="2021" name="Open Biol.">
        <title>Shared evolutionary footprints suggest mitochondrial oxidative damage underlies multiple complex I losses in fungi.</title>
        <authorList>
            <person name="Schikora-Tamarit M.A."/>
            <person name="Marcet-Houben M."/>
            <person name="Nosek J."/>
            <person name="Gabaldon T."/>
        </authorList>
    </citation>
    <scope>NUCLEOTIDE SEQUENCE</scope>
    <source>
        <strain evidence="9">CBS6075</strain>
    </source>
</reference>
<accession>A0A9P8T9Z9</accession>
<feature type="domain" description="POP1 C-terminal" evidence="8">
    <location>
        <begin position="632"/>
        <end position="690"/>
    </location>
</feature>
<dbReference type="Pfam" id="PF06978">
    <property type="entry name" value="POP1_N"/>
    <property type="match status" value="1"/>
</dbReference>
<dbReference type="RefSeq" id="XP_046064006.1">
    <property type="nucleotide sequence ID" value="XM_046201820.1"/>
</dbReference>
<dbReference type="PANTHER" id="PTHR22731:SF3">
    <property type="entry name" value="RIBONUCLEASES P_MRP PROTEIN SUBUNIT POP1"/>
    <property type="match status" value="1"/>
</dbReference>
<feature type="domain" description="Pop1 N-terminal" evidence="6">
    <location>
        <begin position="14"/>
        <end position="178"/>
    </location>
</feature>
<dbReference type="GO" id="GO:0001682">
    <property type="term" value="P:tRNA 5'-leader removal"/>
    <property type="evidence" value="ECO:0007669"/>
    <property type="project" value="InterPro"/>
</dbReference>
<evidence type="ECO:0000256" key="3">
    <source>
        <dbReference type="ARBA" id="ARBA00023242"/>
    </source>
</evidence>
<feature type="domain" description="POPLD" evidence="7">
    <location>
        <begin position="406"/>
        <end position="497"/>
    </location>
</feature>
<dbReference type="Proteomes" id="UP000769157">
    <property type="component" value="Unassembled WGS sequence"/>
</dbReference>
<evidence type="ECO:0000256" key="2">
    <source>
        <dbReference type="ARBA" id="ARBA00022694"/>
    </source>
</evidence>
<dbReference type="EMBL" id="JAEUBE010000087">
    <property type="protein sequence ID" value="KAH3670581.1"/>
    <property type="molecule type" value="Genomic_DNA"/>
</dbReference>
<dbReference type="PANTHER" id="PTHR22731">
    <property type="entry name" value="RIBONUCLEASES P/MRP PROTEIN SUBUNIT POP1"/>
    <property type="match status" value="1"/>
</dbReference>
<keyword evidence="2" id="KW-0819">tRNA processing</keyword>
<feature type="coiled-coil region" evidence="4">
    <location>
        <begin position="61"/>
        <end position="88"/>
    </location>
</feature>
<keyword evidence="4" id="KW-0175">Coiled coil</keyword>
<dbReference type="Gene3D" id="3.30.1360.120">
    <property type="entry name" value="Probable tRNA modification gtpase trme, domain 1"/>
    <property type="match status" value="1"/>
</dbReference>
<evidence type="ECO:0000256" key="5">
    <source>
        <dbReference type="SAM" id="MobiDB-lite"/>
    </source>
</evidence>
<dbReference type="InterPro" id="IPR027266">
    <property type="entry name" value="TrmE/GcvT-like"/>
</dbReference>
<protein>
    <submittedName>
        <fullName evidence="9">Uncharacterized protein</fullName>
    </submittedName>
</protein>
<evidence type="ECO:0000313" key="9">
    <source>
        <dbReference type="EMBL" id="KAH3670581.1"/>
    </source>
</evidence>
<dbReference type="Pfam" id="PF22770">
    <property type="entry name" value="POP1_C"/>
    <property type="match status" value="1"/>
</dbReference>
<dbReference type="GO" id="GO:0000172">
    <property type="term" value="C:ribonuclease MRP complex"/>
    <property type="evidence" value="ECO:0007669"/>
    <property type="project" value="InterPro"/>
</dbReference>